<comment type="subcellular location">
    <subcellularLocation>
        <location evidence="1">Cell membrane</location>
        <topology evidence="1">Peripheral membrane protein</topology>
    </subcellularLocation>
</comment>
<dbReference type="FunFam" id="2.160.20.70:FF:000001">
    <property type="entry name" value="Adenylyl cyclase-associated protein"/>
    <property type="match status" value="1"/>
</dbReference>
<dbReference type="InterPro" id="IPR006599">
    <property type="entry name" value="CARP_motif"/>
</dbReference>
<dbReference type="InterPro" id="IPR036222">
    <property type="entry name" value="CAP_N_sf"/>
</dbReference>
<dbReference type="PANTHER" id="PTHR10652">
    <property type="entry name" value="ADENYLYL CYCLASE-ASSOCIATED PROTEIN"/>
    <property type="match status" value="1"/>
</dbReference>
<dbReference type="FunFam" id="1.25.40.330:FF:000001">
    <property type="entry name" value="Adenylyl cyclase-associated protein"/>
    <property type="match status" value="1"/>
</dbReference>
<dbReference type="PROSITE" id="PS01088">
    <property type="entry name" value="CAP_1"/>
    <property type="match status" value="1"/>
</dbReference>
<dbReference type="Pfam" id="PF21938">
    <property type="entry name" value="CAP_N"/>
    <property type="match status" value="1"/>
</dbReference>
<feature type="region of interest" description="Disordered" evidence="7">
    <location>
        <begin position="429"/>
        <end position="482"/>
    </location>
</feature>
<evidence type="ECO:0000256" key="7">
    <source>
        <dbReference type="SAM" id="MobiDB-lite"/>
    </source>
</evidence>
<dbReference type="InterPro" id="IPR036223">
    <property type="entry name" value="CAP_C_sf"/>
</dbReference>
<dbReference type="InterPro" id="IPR016098">
    <property type="entry name" value="CAP/MinC_C"/>
</dbReference>
<evidence type="ECO:0000256" key="1">
    <source>
        <dbReference type="ARBA" id="ARBA00004202"/>
    </source>
</evidence>
<keyword evidence="6" id="KW-0175">Coiled coil</keyword>
<dbReference type="SUPFAM" id="SSF101278">
    <property type="entry name" value="N-terminal domain of adenylylcyclase associated protein, CAP"/>
    <property type="match status" value="1"/>
</dbReference>
<proteinExistence type="inferred from homology"/>
<dbReference type="GO" id="GO:0005886">
    <property type="term" value="C:plasma membrane"/>
    <property type="evidence" value="ECO:0007669"/>
    <property type="project" value="UniProtKB-SubCell"/>
</dbReference>
<keyword evidence="3" id="KW-1003">Cell membrane</keyword>
<dbReference type="InterPro" id="IPR013992">
    <property type="entry name" value="Adenylate_cyclase-assoc_CAP_N"/>
</dbReference>
<evidence type="ECO:0000256" key="5">
    <source>
        <dbReference type="RuleBase" id="RU000647"/>
    </source>
</evidence>
<dbReference type="GO" id="GO:0008179">
    <property type="term" value="F:adenylate cyclase binding"/>
    <property type="evidence" value="ECO:0007669"/>
    <property type="project" value="TreeGrafter"/>
</dbReference>
<protein>
    <recommendedName>
        <fullName evidence="5">Adenylyl cyclase-associated protein</fullName>
    </recommendedName>
</protein>
<dbReference type="GO" id="GO:0007015">
    <property type="term" value="P:actin filament organization"/>
    <property type="evidence" value="ECO:0007669"/>
    <property type="project" value="TreeGrafter"/>
</dbReference>
<dbReference type="PROSITE" id="PS01089">
    <property type="entry name" value="CAP_2"/>
    <property type="match status" value="1"/>
</dbReference>
<dbReference type="InterPro" id="IPR001837">
    <property type="entry name" value="Adenylate_cyclase-assoc_CAP"/>
</dbReference>
<gene>
    <name evidence="9" type="primary">ORF136869</name>
</gene>
<evidence type="ECO:0000256" key="6">
    <source>
        <dbReference type="SAM" id="Coils"/>
    </source>
</evidence>
<dbReference type="GO" id="GO:0005737">
    <property type="term" value="C:cytoplasm"/>
    <property type="evidence" value="ECO:0007669"/>
    <property type="project" value="TreeGrafter"/>
</dbReference>
<dbReference type="GO" id="GO:0003779">
    <property type="term" value="F:actin binding"/>
    <property type="evidence" value="ECO:0007669"/>
    <property type="project" value="InterPro"/>
</dbReference>
<feature type="compositionally biased region" description="Polar residues" evidence="7">
    <location>
        <begin position="23"/>
        <end position="53"/>
    </location>
</feature>
<dbReference type="SMART" id="SM00673">
    <property type="entry name" value="CARP"/>
    <property type="match status" value="2"/>
</dbReference>
<dbReference type="InterPro" id="IPR053950">
    <property type="entry name" value="CAP_N"/>
</dbReference>
<feature type="compositionally biased region" description="Polar residues" evidence="7">
    <location>
        <begin position="66"/>
        <end position="84"/>
    </location>
</feature>
<comment type="similarity">
    <text evidence="2 5">Belongs to the CAP family.</text>
</comment>
<feature type="region of interest" description="Disordered" evidence="7">
    <location>
        <begin position="507"/>
        <end position="543"/>
    </location>
</feature>
<feature type="coiled-coil region" evidence="6">
    <location>
        <begin position="163"/>
        <end position="205"/>
    </location>
</feature>
<dbReference type="Pfam" id="PF01213">
    <property type="entry name" value="CAP_N-CM"/>
    <property type="match status" value="1"/>
</dbReference>
<sequence length="703" mass="75306">MFCCCPQESNTYTVEETQKSPRDQSNNKSRAVSTSNQTTSGGASLNNSATTPDTYKKSPVIEQPATIISTSKDQLQSQKNLTTSRAEKTAEIKPHSVEVSDIQVKVTEPESLNKAAVKPGAEIGVKFEPVSTLPIEKHLSSSSESVTVDPKASISNIMNNEQVKSVNTELDKLDKAISEAEASPHAESRSSINKLANQLKSLNSQVLATAAGTGKMAEKAIEAVVTRLESVAARLEALAARSEGAQHAGGHSAPADSGVVAPLVQAYDDILSSSLAQFLTLSNNIGGEVKIQSALVKEAFDAQRNFLVIVSKSREPDQATFGELLKHSSNTLQAVQNYRENNRKSENFNHLSAISESIAALVWITIAPAPGPYVKEMIDSGTFFTNRVLKDHKQEPKHVDWCRSWIQLLTELQAYIKQYHTTGLSWNAKGGDAKSAQAATSPAAANIKSPPAAGHGAPPPPPPPGPPPPPVAKAADNDDDGTSRSALFAEIAKGEDVTKGLKRVTDDMKTHKNPALRQGQAPIKAAPASKPTLSPKPGTKAQVAVTHPPVTELQGKKWVVEYHKGNKNIVLNEVDLKHSVYIYKCDDCVITVSGKINSIVVDSCKKTGIVFDDLLSSLEFVNCQSMQGQVTGKLPTLSIDKTDGCMIYLSAKSLDVEIVSAKSSEMNILIPDGSGDFKEFALPEQFKTTYNGKTVVTVPTDIV</sequence>
<dbReference type="PROSITE" id="PS51329">
    <property type="entry name" value="C_CAP_COFACTOR_C"/>
    <property type="match status" value="1"/>
</dbReference>
<dbReference type="Gene3D" id="1.25.40.330">
    <property type="entry name" value="Adenylate cyclase-associated CAP, N-terminal domain"/>
    <property type="match status" value="1"/>
</dbReference>
<accession>A0A0B7AU63</accession>
<organism evidence="9">
    <name type="scientific">Arion vulgaris</name>
    <dbReference type="NCBI Taxonomy" id="1028688"/>
    <lineage>
        <taxon>Eukaryota</taxon>
        <taxon>Metazoa</taxon>
        <taxon>Spiralia</taxon>
        <taxon>Lophotrochozoa</taxon>
        <taxon>Mollusca</taxon>
        <taxon>Gastropoda</taxon>
        <taxon>Heterobranchia</taxon>
        <taxon>Euthyneura</taxon>
        <taxon>Panpulmonata</taxon>
        <taxon>Eupulmonata</taxon>
        <taxon>Stylommatophora</taxon>
        <taxon>Helicina</taxon>
        <taxon>Arionoidea</taxon>
        <taxon>Arionidae</taxon>
        <taxon>Arion</taxon>
    </lineage>
</organism>
<dbReference type="Gene3D" id="2.160.20.70">
    <property type="match status" value="1"/>
</dbReference>
<dbReference type="InterPro" id="IPR028417">
    <property type="entry name" value="CAP_CS_C"/>
</dbReference>
<feature type="compositionally biased region" description="Pro residues" evidence="7">
    <location>
        <begin position="457"/>
        <end position="471"/>
    </location>
</feature>
<evidence type="ECO:0000256" key="4">
    <source>
        <dbReference type="ARBA" id="ARBA00023136"/>
    </source>
</evidence>
<dbReference type="GO" id="GO:0000902">
    <property type="term" value="P:cell morphogenesis"/>
    <property type="evidence" value="ECO:0007669"/>
    <property type="project" value="TreeGrafter"/>
</dbReference>
<dbReference type="GO" id="GO:0019933">
    <property type="term" value="P:cAMP-mediated signaling"/>
    <property type="evidence" value="ECO:0007669"/>
    <property type="project" value="TreeGrafter"/>
</dbReference>
<reference evidence="9" key="1">
    <citation type="submission" date="2014-12" db="EMBL/GenBank/DDBJ databases">
        <title>Insight into the proteome of Arion vulgaris.</title>
        <authorList>
            <person name="Aradska J."/>
            <person name="Bulat T."/>
            <person name="Smidak R."/>
            <person name="Sarate P."/>
            <person name="Gangsoo J."/>
            <person name="Sialana F."/>
            <person name="Bilban M."/>
            <person name="Lubec G."/>
        </authorList>
    </citation>
    <scope>NUCLEOTIDE SEQUENCE</scope>
    <source>
        <tissue evidence="9">Skin</tissue>
    </source>
</reference>
<dbReference type="PANTHER" id="PTHR10652:SF0">
    <property type="entry name" value="ADENYLYL CYCLASE-ASSOCIATED PROTEIN"/>
    <property type="match status" value="1"/>
</dbReference>
<evidence type="ECO:0000313" key="9">
    <source>
        <dbReference type="EMBL" id="CEK83415.1"/>
    </source>
</evidence>
<name>A0A0B7AU63_9EUPU</name>
<dbReference type="InterPro" id="IPR018106">
    <property type="entry name" value="CAP_CS_N"/>
</dbReference>
<evidence type="ECO:0000259" key="8">
    <source>
        <dbReference type="PROSITE" id="PS51329"/>
    </source>
</evidence>
<feature type="domain" description="C-CAP/cofactor C-like" evidence="8">
    <location>
        <begin position="548"/>
        <end position="682"/>
    </location>
</feature>
<feature type="region of interest" description="Disordered" evidence="7">
    <location>
        <begin position="1"/>
        <end position="89"/>
    </location>
</feature>
<evidence type="ECO:0000256" key="3">
    <source>
        <dbReference type="ARBA" id="ARBA00022475"/>
    </source>
</evidence>
<dbReference type="SUPFAM" id="SSF69340">
    <property type="entry name" value="C-terminal domain of adenylylcyclase associated protein"/>
    <property type="match status" value="1"/>
</dbReference>
<dbReference type="EMBL" id="HACG01036550">
    <property type="protein sequence ID" value="CEK83415.1"/>
    <property type="molecule type" value="Transcribed_RNA"/>
</dbReference>
<dbReference type="InterPro" id="IPR017901">
    <property type="entry name" value="C-CAP_CF_C-like"/>
</dbReference>
<dbReference type="AlphaFoldDB" id="A0A0B7AU63"/>
<dbReference type="Pfam" id="PF08603">
    <property type="entry name" value="CAP_C"/>
    <property type="match status" value="1"/>
</dbReference>
<dbReference type="InterPro" id="IPR013912">
    <property type="entry name" value="Adenylate_cyclase-assoc_CAP_C"/>
</dbReference>
<keyword evidence="4" id="KW-0472">Membrane</keyword>
<feature type="compositionally biased region" description="Low complexity" evidence="7">
    <location>
        <begin position="433"/>
        <end position="456"/>
    </location>
</feature>
<evidence type="ECO:0000256" key="2">
    <source>
        <dbReference type="ARBA" id="ARBA00007659"/>
    </source>
</evidence>